<reference evidence="1 2" key="1">
    <citation type="submission" date="2018-08" db="EMBL/GenBank/DDBJ databases">
        <title>Aphanomyces genome sequencing and annotation.</title>
        <authorList>
            <person name="Minardi D."/>
            <person name="Oidtmann B."/>
            <person name="Van Der Giezen M."/>
            <person name="Studholme D.J."/>
        </authorList>
    </citation>
    <scope>NUCLEOTIDE SEQUENCE [LARGE SCALE GENOMIC DNA]</scope>
    <source>
        <strain evidence="1 2">FDL457</strain>
    </source>
</reference>
<feature type="non-terminal residue" evidence="1">
    <location>
        <position position="1"/>
    </location>
</feature>
<evidence type="ECO:0000313" key="2">
    <source>
        <dbReference type="Proteomes" id="UP000286510"/>
    </source>
</evidence>
<dbReference type="AlphaFoldDB" id="A0A3R7B8E2"/>
<gene>
    <name evidence="1" type="ORF">DYB26_013779</name>
</gene>
<protein>
    <submittedName>
        <fullName evidence="1">Uncharacterized protein</fullName>
    </submittedName>
</protein>
<organism evidence="1 2">
    <name type="scientific">Aphanomyces astaci</name>
    <name type="common">Crayfish plague agent</name>
    <dbReference type="NCBI Taxonomy" id="112090"/>
    <lineage>
        <taxon>Eukaryota</taxon>
        <taxon>Sar</taxon>
        <taxon>Stramenopiles</taxon>
        <taxon>Oomycota</taxon>
        <taxon>Saprolegniomycetes</taxon>
        <taxon>Saprolegniales</taxon>
        <taxon>Verrucalvaceae</taxon>
        <taxon>Aphanomyces</taxon>
    </lineage>
</organism>
<comment type="caution">
    <text evidence="1">The sequence shown here is derived from an EMBL/GenBank/DDBJ whole genome shotgun (WGS) entry which is preliminary data.</text>
</comment>
<dbReference type="Proteomes" id="UP000286510">
    <property type="component" value="Unassembled WGS sequence"/>
</dbReference>
<dbReference type="EMBL" id="QUTF01024767">
    <property type="protein sequence ID" value="RHY84487.1"/>
    <property type="molecule type" value="Genomic_DNA"/>
</dbReference>
<accession>A0A3R7B8E2</accession>
<name>A0A3R7B8E2_APHAT</name>
<sequence length="93" mass="10447">LARVQADLVERETDLVVERNFRVAAEAYVAALRDQLDTETRRAAETIGQLRSELAVSNEVVGWSKRFQTVDATEASLRAFIVSLKMYTCNISL</sequence>
<evidence type="ECO:0000313" key="1">
    <source>
        <dbReference type="EMBL" id="RHY84487.1"/>
    </source>
</evidence>
<proteinExistence type="predicted"/>